<dbReference type="Gene3D" id="2.40.50.90">
    <property type="match status" value="1"/>
</dbReference>
<evidence type="ECO:0000256" key="2">
    <source>
        <dbReference type="SAM" id="SignalP"/>
    </source>
</evidence>
<dbReference type="OrthoDB" id="9805504at2"/>
<evidence type="ECO:0000313" key="4">
    <source>
        <dbReference type="EMBL" id="TFZ01729.1"/>
    </source>
</evidence>
<dbReference type="InterPro" id="IPR035437">
    <property type="entry name" value="SNase_OB-fold_sf"/>
</dbReference>
<protein>
    <submittedName>
        <fullName evidence="4">Thermonuclease family protein</fullName>
    </submittedName>
</protein>
<evidence type="ECO:0000259" key="3">
    <source>
        <dbReference type="PROSITE" id="PS50830"/>
    </source>
</evidence>
<dbReference type="PANTHER" id="PTHR12302:SF26">
    <property type="entry name" value="BLR1266 PROTEIN"/>
    <property type="match status" value="1"/>
</dbReference>
<dbReference type="SMART" id="SM00318">
    <property type="entry name" value="SNc"/>
    <property type="match status" value="1"/>
</dbReference>
<dbReference type="PROSITE" id="PS50830">
    <property type="entry name" value="TNASE_3"/>
    <property type="match status" value="1"/>
</dbReference>
<name>A0A4Z0BUR9_9BURK</name>
<reference evidence="4 5" key="1">
    <citation type="submission" date="2019-03" db="EMBL/GenBank/DDBJ databases">
        <title>Ramlibacter sp. 18x22-1, whole genome shotgun sequence.</title>
        <authorList>
            <person name="Zhang X."/>
            <person name="Feng G."/>
            <person name="Zhu H."/>
        </authorList>
    </citation>
    <scope>NUCLEOTIDE SEQUENCE [LARGE SCALE GENOMIC DNA]</scope>
    <source>
        <strain evidence="4 5">18x22-1</strain>
    </source>
</reference>
<dbReference type="PANTHER" id="PTHR12302">
    <property type="entry name" value="EBNA2 BINDING PROTEIN P100"/>
    <property type="match status" value="1"/>
</dbReference>
<feature type="region of interest" description="Disordered" evidence="1">
    <location>
        <begin position="142"/>
        <end position="166"/>
    </location>
</feature>
<dbReference type="RefSeq" id="WP_135249829.1">
    <property type="nucleotide sequence ID" value="NZ_SMLK01000003.1"/>
</dbReference>
<dbReference type="AlphaFoldDB" id="A0A4Z0BUR9"/>
<dbReference type="EMBL" id="SMLK01000003">
    <property type="protein sequence ID" value="TFZ01729.1"/>
    <property type="molecule type" value="Genomic_DNA"/>
</dbReference>
<accession>A0A4Z0BUR9</accession>
<dbReference type="SUPFAM" id="SSF50199">
    <property type="entry name" value="Staphylococcal nuclease"/>
    <property type="match status" value="1"/>
</dbReference>
<feature type="domain" description="TNase-like" evidence="3">
    <location>
        <begin position="23"/>
        <end position="145"/>
    </location>
</feature>
<proteinExistence type="predicted"/>
<keyword evidence="2" id="KW-0732">Signal</keyword>
<evidence type="ECO:0000256" key="1">
    <source>
        <dbReference type="SAM" id="MobiDB-lite"/>
    </source>
</evidence>
<dbReference type="InterPro" id="IPR016071">
    <property type="entry name" value="Staphylococal_nuclease_OB-fold"/>
</dbReference>
<feature type="signal peptide" evidence="2">
    <location>
        <begin position="1"/>
        <end position="21"/>
    </location>
</feature>
<gene>
    <name evidence="4" type="ORF">EZ216_11070</name>
</gene>
<dbReference type="Pfam" id="PF00565">
    <property type="entry name" value="SNase"/>
    <property type="match status" value="1"/>
</dbReference>
<organism evidence="4 5">
    <name type="scientific">Ramlibacter humi</name>
    <dbReference type="NCBI Taxonomy" id="2530451"/>
    <lineage>
        <taxon>Bacteria</taxon>
        <taxon>Pseudomonadati</taxon>
        <taxon>Pseudomonadota</taxon>
        <taxon>Betaproteobacteria</taxon>
        <taxon>Burkholderiales</taxon>
        <taxon>Comamonadaceae</taxon>
        <taxon>Ramlibacter</taxon>
    </lineage>
</organism>
<dbReference type="Proteomes" id="UP000297839">
    <property type="component" value="Unassembled WGS sequence"/>
</dbReference>
<keyword evidence="5" id="KW-1185">Reference proteome</keyword>
<evidence type="ECO:0000313" key="5">
    <source>
        <dbReference type="Proteomes" id="UP000297839"/>
    </source>
</evidence>
<comment type="caution">
    <text evidence="4">The sequence shown here is derived from an EMBL/GenBank/DDBJ whole genome shotgun (WGS) entry which is preliminary data.</text>
</comment>
<feature type="chain" id="PRO_5021266323" evidence="2">
    <location>
        <begin position="22"/>
        <end position="166"/>
    </location>
</feature>
<dbReference type="PROSITE" id="PS51257">
    <property type="entry name" value="PROKAR_LIPOPROTEIN"/>
    <property type="match status" value="1"/>
</dbReference>
<sequence length="166" mass="18334">MHRRAILLLLAAVTACGGAHAARTWSGTVTYVTDGDTVWVRPARGGAPRSIRVQGVDAPESCQAFGPQARDALERMALHQAVQVEPHGRDNYGRTLASLRLAGRDVGGWLVANGWAWSYRFKREAGPYEAQESRARQARLGLWSQPQPMEPRRFRRLHGSCRPPPG</sequence>